<gene>
    <name evidence="5" type="ORF">Asru_0805_05</name>
</gene>
<keyword evidence="6" id="KW-1185">Reference proteome</keyword>
<evidence type="ECO:0000313" key="5">
    <source>
        <dbReference type="EMBL" id="GAN78384.1"/>
    </source>
</evidence>
<dbReference type="InterPro" id="IPR000524">
    <property type="entry name" value="Tscrpt_reg_HTH_GntR"/>
</dbReference>
<dbReference type="Gene3D" id="1.10.10.10">
    <property type="entry name" value="Winged helix-like DNA-binding domain superfamily/Winged helix DNA-binding domain"/>
    <property type="match status" value="1"/>
</dbReference>
<dbReference type="InterPro" id="IPR036388">
    <property type="entry name" value="WH-like_DNA-bd_sf"/>
</dbReference>
<name>A0A0D6PBZ2_9PROT</name>
<dbReference type="SMART" id="SM00345">
    <property type="entry name" value="HTH_GNTR"/>
    <property type="match status" value="1"/>
</dbReference>
<evidence type="ECO:0000313" key="6">
    <source>
        <dbReference type="Proteomes" id="UP000032680"/>
    </source>
</evidence>
<dbReference type="Proteomes" id="UP000032680">
    <property type="component" value="Unassembled WGS sequence"/>
</dbReference>
<dbReference type="PANTHER" id="PTHR43537">
    <property type="entry name" value="TRANSCRIPTIONAL REGULATOR, GNTR FAMILY"/>
    <property type="match status" value="1"/>
</dbReference>
<evidence type="ECO:0000259" key="4">
    <source>
        <dbReference type="PROSITE" id="PS50949"/>
    </source>
</evidence>
<organism evidence="5 6">
    <name type="scientific">Acidisphaera rubrifaciens HS-AP3</name>
    <dbReference type="NCBI Taxonomy" id="1231350"/>
    <lineage>
        <taxon>Bacteria</taxon>
        <taxon>Pseudomonadati</taxon>
        <taxon>Pseudomonadota</taxon>
        <taxon>Alphaproteobacteria</taxon>
        <taxon>Acetobacterales</taxon>
        <taxon>Acetobacteraceae</taxon>
        <taxon>Acidisphaera</taxon>
    </lineage>
</organism>
<dbReference type="RefSeq" id="WP_048862984.1">
    <property type="nucleotide sequence ID" value="NZ_BANB01000803.1"/>
</dbReference>
<proteinExistence type="predicted"/>
<dbReference type="Gene3D" id="1.20.120.530">
    <property type="entry name" value="GntR ligand-binding domain-like"/>
    <property type="match status" value="1"/>
</dbReference>
<keyword evidence="2" id="KW-0238">DNA-binding</keyword>
<dbReference type="SUPFAM" id="SSF46785">
    <property type="entry name" value="Winged helix' DNA-binding domain"/>
    <property type="match status" value="1"/>
</dbReference>
<feature type="domain" description="HTH gntR-type" evidence="4">
    <location>
        <begin position="8"/>
        <end position="75"/>
    </location>
</feature>
<dbReference type="GO" id="GO:0003700">
    <property type="term" value="F:DNA-binding transcription factor activity"/>
    <property type="evidence" value="ECO:0007669"/>
    <property type="project" value="InterPro"/>
</dbReference>
<comment type="caution">
    <text evidence="5">The sequence shown here is derived from an EMBL/GenBank/DDBJ whole genome shotgun (WGS) entry which is preliminary data.</text>
</comment>
<keyword evidence="3" id="KW-0804">Transcription</keyword>
<dbReference type="InterPro" id="IPR008920">
    <property type="entry name" value="TF_FadR/GntR_C"/>
</dbReference>
<dbReference type="InterPro" id="IPR011711">
    <property type="entry name" value="GntR_C"/>
</dbReference>
<dbReference type="SMART" id="SM00895">
    <property type="entry name" value="FCD"/>
    <property type="match status" value="1"/>
</dbReference>
<dbReference type="Pfam" id="PF07729">
    <property type="entry name" value="FCD"/>
    <property type="match status" value="1"/>
</dbReference>
<reference evidence="5 6" key="1">
    <citation type="submission" date="2012-11" db="EMBL/GenBank/DDBJ databases">
        <title>Whole genome sequence of Acidisphaera rubrifaciens HS-AP3.</title>
        <authorList>
            <person name="Azuma Y."/>
            <person name="Higashiura N."/>
            <person name="Hirakawa H."/>
            <person name="Matsushita K."/>
        </authorList>
    </citation>
    <scope>NUCLEOTIDE SEQUENCE [LARGE SCALE GENOMIC DNA]</scope>
    <source>
        <strain evidence="5 6">HS-AP3</strain>
    </source>
</reference>
<dbReference type="PANTHER" id="PTHR43537:SF45">
    <property type="entry name" value="GNTR FAMILY REGULATORY PROTEIN"/>
    <property type="match status" value="1"/>
</dbReference>
<dbReference type="GO" id="GO:0003677">
    <property type="term" value="F:DNA binding"/>
    <property type="evidence" value="ECO:0007669"/>
    <property type="project" value="UniProtKB-KW"/>
</dbReference>
<protein>
    <submittedName>
        <fullName evidence="5">Transcriptional regulator GntR</fullName>
    </submittedName>
</protein>
<dbReference type="OrthoDB" id="7618373at2"/>
<dbReference type="PROSITE" id="PS50949">
    <property type="entry name" value="HTH_GNTR"/>
    <property type="match status" value="1"/>
</dbReference>
<evidence type="ECO:0000256" key="1">
    <source>
        <dbReference type="ARBA" id="ARBA00023015"/>
    </source>
</evidence>
<keyword evidence="1" id="KW-0805">Transcription regulation</keyword>
<evidence type="ECO:0000256" key="3">
    <source>
        <dbReference type="ARBA" id="ARBA00023163"/>
    </source>
</evidence>
<evidence type="ECO:0000256" key="2">
    <source>
        <dbReference type="ARBA" id="ARBA00023125"/>
    </source>
</evidence>
<dbReference type="EMBL" id="BANB01000803">
    <property type="protein sequence ID" value="GAN78384.1"/>
    <property type="molecule type" value="Genomic_DNA"/>
</dbReference>
<accession>A0A0D6PBZ2</accession>
<sequence>MHQITPGPQIGQAVYETIREAICDGLMPPDTRVIQDDLAQRLGVSRQPVHLALQQLRREGFLTETGRRGLVVAPIDTEFARELYEFRAALDRAAAIAAARNATRADRARGEQIIRTGRAAVADGDLGAMATADYAFHGFIYQLSGNRLIEQAARMNWHHVRRSIMLLAERPTKLGPFWDEHDEILQAVVSGDAAAAGQLAQGHAIDSCKVLARLRDDARGAGGKTPAEADAAG</sequence>
<dbReference type="InterPro" id="IPR036390">
    <property type="entry name" value="WH_DNA-bd_sf"/>
</dbReference>
<dbReference type="AlphaFoldDB" id="A0A0D6PBZ2"/>
<dbReference type="Pfam" id="PF00392">
    <property type="entry name" value="GntR"/>
    <property type="match status" value="1"/>
</dbReference>
<dbReference type="SUPFAM" id="SSF48008">
    <property type="entry name" value="GntR ligand-binding domain-like"/>
    <property type="match status" value="1"/>
</dbReference>